<organism evidence="1 2">
    <name type="scientific">Paenibacillus alvei</name>
    <name type="common">Bacillus alvei</name>
    <dbReference type="NCBI Taxonomy" id="44250"/>
    <lineage>
        <taxon>Bacteria</taxon>
        <taxon>Bacillati</taxon>
        <taxon>Bacillota</taxon>
        <taxon>Bacilli</taxon>
        <taxon>Bacillales</taxon>
        <taxon>Paenibacillaceae</taxon>
        <taxon>Paenibacillus</taxon>
    </lineage>
</organism>
<sequence>MNDFGVLTSQKVIILQSFTPMKMFSVMLANIFTTTTITATQNVWMAYHLMNTDELHNKDNSALLIRTELSKLTIFVFYTVHLTGSISASLGSFDHEELTPIRLM</sequence>
<reference evidence="2" key="1">
    <citation type="submission" date="2018-08" db="EMBL/GenBank/DDBJ databases">
        <authorList>
            <person name="Chevrot R."/>
        </authorList>
    </citation>
    <scope>NUCLEOTIDE SEQUENCE [LARGE SCALE GENOMIC DNA]</scope>
</reference>
<dbReference type="Proteomes" id="UP000304148">
    <property type="component" value="Chromosome"/>
</dbReference>
<proteinExistence type="predicted"/>
<evidence type="ECO:0000313" key="1">
    <source>
        <dbReference type="EMBL" id="SYX84410.1"/>
    </source>
</evidence>
<name>A0A383RBS3_PAEAL</name>
<evidence type="ECO:0000313" key="2">
    <source>
        <dbReference type="Proteomes" id="UP000304148"/>
    </source>
</evidence>
<dbReference type="EMBL" id="LS992241">
    <property type="protein sequence ID" value="SYX84410.1"/>
    <property type="molecule type" value="Genomic_DNA"/>
</dbReference>
<dbReference type="AlphaFoldDB" id="A0A383RBS3"/>
<gene>
    <name evidence="1" type="ORF">PBLR_12832</name>
</gene>
<accession>A0A383RBS3</accession>
<protein>
    <submittedName>
        <fullName evidence="1">Uncharacterized protein</fullName>
    </submittedName>
</protein>